<feature type="region of interest" description="Disordered" evidence="1">
    <location>
        <begin position="1"/>
        <end position="45"/>
    </location>
</feature>
<reference evidence="2 3" key="1">
    <citation type="journal article" date="2012" name="Eukaryot. Cell">
        <title>Draft genome sequence of Wickerhamomyces ciferrii NRRL Y-1031 F-60-10.</title>
        <authorList>
            <person name="Schneider J."/>
            <person name="Andrea H."/>
            <person name="Blom J."/>
            <person name="Jaenicke S."/>
            <person name="Ruckert C."/>
            <person name="Schorsch C."/>
            <person name="Szczepanowski R."/>
            <person name="Farwick M."/>
            <person name="Goesmann A."/>
            <person name="Puhler A."/>
            <person name="Schaffer S."/>
            <person name="Tauch A."/>
            <person name="Kohler T."/>
            <person name="Brinkrolf K."/>
        </authorList>
    </citation>
    <scope>NUCLEOTIDE SEQUENCE [LARGE SCALE GENOMIC DNA]</scope>
    <source>
        <strain evidence="3">ATCC 14091 / BCRC 22168 / CBS 111 / JCM 3599 / NBRC 0793 / NRRL Y-1031 F-60-10</strain>
    </source>
</reference>
<feature type="compositionally biased region" description="Low complexity" evidence="1">
    <location>
        <begin position="1"/>
        <end position="24"/>
    </location>
</feature>
<dbReference type="EMBL" id="CAIF01000016">
    <property type="protein sequence ID" value="CCH41310.1"/>
    <property type="molecule type" value="Genomic_DNA"/>
</dbReference>
<protein>
    <submittedName>
        <fullName evidence="2">Sex-determining transformer protein 2</fullName>
    </submittedName>
</protein>
<name>K0K8Y6_WICCF</name>
<dbReference type="InParanoid" id="K0K8Y6"/>
<dbReference type="Proteomes" id="UP000009328">
    <property type="component" value="Unassembled WGS sequence"/>
</dbReference>
<evidence type="ECO:0000256" key="1">
    <source>
        <dbReference type="SAM" id="MobiDB-lite"/>
    </source>
</evidence>
<accession>K0K8Y6</accession>
<evidence type="ECO:0000313" key="3">
    <source>
        <dbReference type="Proteomes" id="UP000009328"/>
    </source>
</evidence>
<dbReference type="HOGENOM" id="CLU_1797943_0_0_1"/>
<gene>
    <name evidence="2" type="ORF">BN7_848</name>
</gene>
<organism evidence="2 3">
    <name type="scientific">Wickerhamomyces ciferrii (strain ATCC 14091 / BCRC 22168 / CBS 111 / JCM 3599 / NBRC 0793 / NRRL Y-1031 F-60-10)</name>
    <name type="common">Yeast</name>
    <name type="synonym">Pichia ciferrii</name>
    <dbReference type="NCBI Taxonomy" id="1206466"/>
    <lineage>
        <taxon>Eukaryota</taxon>
        <taxon>Fungi</taxon>
        <taxon>Dikarya</taxon>
        <taxon>Ascomycota</taxon>
        <taxon>Saccharomycotina</taxon>
        <taxon>Saccharomycetes</taxon>
        <taxon>Phaffomycetales</taxon>
        <taxon>Wickerhamomycetaceae</taxon>
        <taxon>Wickerhamomyces</taxon>
    </lineage>
</organism>
<keyword evidence="3" id="KW-1185">Reference proteome</keyword>
<proteinExistence type="predicted"/>
<sequence length="144" mass="16131">MARFSKNNKVSKPKPNNQNKSLQNISKNASKKQDEKSDEESVQNEDILKNAMGIFQEQFDAGKLQEAIAKGQDVDTTVKGLLDQMLGGVSVESDDEEEVKSKKVKGNEDDDDDEWETTDGSDEEGDEAKDEEKEEEEEAKEDTK</sequence>
<feature type="region of interest" description="Disordered" evidence="1">
    <location>
        <begin position="87"/>
        <end position="144"/>
    </location>
</feature>
<dbReference type="AlphaFoldDB" id="K0K8Y6"/>
<comment type="caution">
    <text evidence="2">The sequence shown here is derived from an EMBL/GenBank/DDBJ whole genome shotgun (WGS) entry which is preliminary data.</text>
</comment>
<feature type="compositionally biased region" description="Acidic residues" evidence="1">
    <location>
        <begin position="108"/>
        <end position="144"/>
    </location>
</feature>
<evidence type="ECO:0000313" key="2">
    <source>
        <dbReference type="EMBL" id="CCH41310.1"/>
    </source>
</evidence>